<sequence length="225" mass="22894">MTDTTTNRPSHPLILMLVLTFSTGMIDAVGYLGLDRVFTANMTGNIVILGMALTGTASLPVIGPLIALLTFVAGAGLAGRLLRAARPGWSGLTTTSFTLTGGTVLLVGVACLAWHPVPGTPWGDVVTGTLGLAMGVQAACARKLGVKDVTTVVITSTITGLAADAWFAGGSSENWGRRLLAVLLMLVGAAVGALLLHIDIAFGLLVAGAIVLSTTAIGHTRRHAS</sequence>
<feature type="transmembrane region" description="Helical" evidence="1">
    <location>
        <begin position="202"/>
        <end position="220"/>
    </location>
</feature>
<dbReference type="HOGENOM" id="CLU_061825_2_0_11"/>
<evidence type="ECO:0008006" key="4">
    <source>
        <dbReference type="Google" id="ProtNLM"/>
    </source>
</evidence>
<keyword evidence="3" id="KW-1185">Reference proteome</keyword>
<dbReference type="RefSeq" id="WP_013863093.1">
    <property type="nucleotide sequence ID" value="NC_015635.1"/>
</dbReference>
<dbReference type="EMBL" id="AP012204">
    <property type="protein sequence ID" value="BAK35221.1"/>
    <property type="molecule type" value="Genomic_DNA"/>
</dbReference>
<keyword evidence="1" id="KW-0812">Transmembrane</keyword>
<gene>
    <name evidence="2" type="ordered locus">MLP_22070</name>
</gene>
<dbReference type="Proteomes" id="UP000007947">
    <property type="component" value="Chromosome"/>
</dbReference>
<organism evidence="2 3">
    <name type="scientific">Microlunatus phosphovorus (strain ATCC 700054 / DSM 10555 / JCM 9379 / NBRC 101784 / NCIMB 13414 / VKM Ac-1990 / NM-1)</name>
    <dbReference type="NCBI Taxonomy" id="1032480"/>
    <lineage>
        <taxon>Bacteria</taxon>
        <taxon>Bacillati</taxon>
        <taxon>Actinomycetota</taxon>
        <taxon>Actinomycetes</taxon>
        <taxon>Propionibacteriales</taxon>
        <taxon>Propionibacteriaceae</taxon>
        <taxon>Microlunatus</taxon>
    </lineage>
</organism>
<feature type="transmembrane region" description="Helical" evidence="1">
    <location>
        <begin position="46"/>
        <end position="79"/>
    </location>
</feature>
<accession>F5XEK5</accession>
<dbReference type="AlphaFoldDB" id="F5XEK5"/>
<dbReference type="eggNOG" id="COG3619">
    <property type="taxonomic scope" value="Bacteria"/>
</dbReference>
<evidence type="ECO:0000313" key="3">
    <source>
        <dbReference type="Proteomes" id="UP000007947"/>
    </source>
</evidence>
<reference evidence="2 3" key="1">
    <citation type="submission" date="2011-05" db="EMBL/GenBank/DDBJ databases">
        <title>Whole genome sequence of Microlunatus phosphovorus NM-1.</title>
        <authorList>
            <person name="Hosoyama A."/>
            <person name="Sasaki K."/>
            <person name="Harada T."/>
            <person name="Igarashi R."/>
            <person name="Kawakoshi A."/>
            <person name="Sasagawa M."/>
            <person name="Fukada J."/>
            <person name="Nakamura S."/>
            <person name="Katano Y."/>
            <person name="Hanada S."/>
            <person name="Kamagata Y."/>
            <person name="Nakamura N."/>
            <person name="Yamazaki S."/>
            <person name="Fujita N."/>
        </authorList>
    </citation>
    <scope>NUCLEOTIDE SEQUENCE [LARGE SCALE GENOMIC DNA]</scope>
    <source>
        <strain evidence="3">ATCC 700054 / DSM 10555 / JCM 9379 / NBRC 101784 / NCIMB 13414 / VKM Ac-1990 / NM-1</strain>
    </source>
</reference>
<feature type="transmembrane region" description="Helical" evidence="1">
    <location>
        <begin position="179"/>
        <end position="196"/>
    </location>
</feature>
<evidence type="ECO:0000256" key="1">
    <source>
        <dbReference type="SAM" id="Phobius"/>
    </source>
</evidence>
<feature type="transmembrane region" description="Helical" evidence="1">
    <location>
        <begin position="12"/>
        <end position="34"/>
    </location>
</feature>
<protein>
    <recommendedName>
        <fullName evidence="4">DUF1275 family protein</fullName>
    </recommendedName>
</protein>
<dbReference type="PANTHER" id="PTHR37314">
    <property type="entry name" value="SLR0142 PROTEIN"/>
    <property type="match status" value="1"/>
</dbReference>
<dbReference type="PANTHER" id="PTHR37314:SF4">
    <property type="entry name" value="UPF0700 TRANSMEMBRANE PROTEIN YOAK"/>
    <property type="match status" value="1"/>
</dbReference>
<evidence type="ECO:0000313" key="2">
    <source>
        <dbReference type="EMBL" id="BAK35221.1"/>
    </source>
</evidence>
<feature type="transmembrane region" description="Helical" evidence="1">
    <location>
        <begin position="91"/>
        <end position="115"/>
    </location>
</feature>
<dbReference type="STRING" id="1032480.MLP_22070"/>
<dbReference type="Pfam" id="PF06912">
    <property type="entry name" value="DUF1275"/>
    <property type="match status" value="1"/>
</dbReference>
<keyword evidence="1" id="KW-0472">Membrane</keyword>
<feature type="transmembrane region" description="Helical" evidence="1">
    <location>
        <begin position="149"/>
        <end position="167"/>
    </location>
</feature>
<dbReference type="InterPro" id="IPR010699">
    <property type="entry name" value="DUF1275"/>
</dbReference>
<name>F5XEK5_MICPN</name>
<proteinExistence type="predicted"/>
<keyword evidence="1" id="KW-1133">Transmembrane helix</keyword>
<dbReference type="KEGG" id="mph:MLP_22070"/>